<comment type="pathway">
    <text evidence="1 7">Pyrimidine metabolism; UMP biosynthesis via de novo pathway; (S)-dihydroorotate from bicarbonate: step 2/3.</text>
</comment>
<dbReference type="STRING" id="120956.SAMN05421791_10816"/>
<dbReference type="Pfam" id="PF00185">
    <property type="entry name" value="OTCace"/>
    <property type="match status" value="1"/>
</dbReference>
<evidence type="ECO:0000256" key="1">
    <source>
        <dbReference type="ARBA" id="ARBA00004852"/>
    </source>
</evidence>
<comment type="subunit">
    <text evidence="7">Heterododecamer (2C3:3R2) of six catalytic PyrB chains organized as two trimers (C3), and six regulatory PyrI chains organized as three dimers (R2).</text>
</comment>
<accession>A0A1G7U3P7</accession>
<dbReference type="InterPro" id="IPR006130">
    <property type="entry name" value="Asp/Orn_carbamoylTrfase"/>
</dbReference>
<feature type="binding site" evidence="7">
    <location>
        <position position="58"/>
    </location>
    <ligand>
        <name>carbamoyl phosphate</name>
        <dbReference type="ChEBI" id="CHEBI:58228"/>
    </ligand>
</feature>
<comment type="function">
    <text evidence="5 7">Catalyzes the condensation of carbamoyl phosphate and aspartate to form carbamoyl aspartate and inorganic phosphate, the committed step in the de novo pyrimidine nucleotide biosynthesis pathway.</text>
</comment>
<dbReference type="InterPro" id="IPR002082">
    <property type="entry name" value="Asp_carbamoyltransf"/>
</dbReference>
<evidence type="ECO:0000256" key="5">
    <source>
        <dbReference type="ARBA" id="ARBA00043884"/>
    </source>
</evidence>
<evidence type="ECO:0000313" key="10">
    <source>
        <dbReference type="EMBL" id="SDG41400.1"/>
    </source>
</evidence>
<dbReference type="InterPro" id="IPR036901">
    <property type="entry name" value="Asp/Orn_carbamoylTrfase_sf"/>
</dbReference>
<feature type="binding site" evidence="7">
    <location>
        <position position="265"/>
    </location>
    <ligand>
        <name>carbamoyl phosphate</name>
        <dbReference type="ChEBI" id="CHEBI:58228"/>
    </ligand>
</feature>
<feature type="binding site" evidence="7">
    <location>
        <position position="141"/>
    </location>
    <ligand>
        <name>carbamoyl phosphate</name>
        <dbReference type="ChEBI" id="CHEBI:58228"/>
    </ligand>
</feature>
<dbReference type="NCBIfam" id="NF002032">
    <property type="entry name" value="PRK00856.1"/>
    <property type="match status" value="1"/>
</dbReference>
<evidence type="ECO:0000259" key="8">
    <source>
        <dbReference type="Pfam" id="PF00185"/>
    </source>
</evidence>
<dbReference type="GO" id="GO:0005829">
    <property type="term" value="C:cytosol"/>
    <property type="evidence" value="ECO:0007669"/>
    <property type="project" value="TreeGrafter"/>
</dbReference>
<evidence type="ECO:0000256" key="3">
    <source>
        <dbReference type="ARBA" id="ARBA00022679"/>
    </source>
</evidence>
<dbReference type="RefSeq" id="WP_090290181.1">
    <property type="nucleotide sequence ID" value="NZ_FNCK01000008.1"/>
</dbReference>
<keyword evidence="11" id="KW-1185">Reference proteome</keyword>
<sequence length="306" mass="34946">MSNHNLVFKHFVSTKKLNSGMVMKLIHRAIEFKNLDRSLLPQYPGHFVCNVFLENSTRTHLSFEMAEKKLGMPVISFDAKSSSISKGETLLDTLITLESLGVDTVVVRTREENYYESLMESPYLSLSIINGGDGASQHPTQCMLDLMTIYEKFNQFIGLKIAIVGDLSHSRVAHSNAEILSRLGAELYFSGPREWYDETFDHFGRYLPMDELIEEVDVLMLLRVQLERHDQPDRFDAETYHRLYGLNKERASRLQKHAIIMHPAPVNRGVEIADELVMSDQSVIAEQMKNGVFMRMSIIEAVMNGK</sequence>
<feature type="domain" description="Aspartate/ornithine carbamoyltransferase Asp/Orn-binding" evidence="8">
    <location>
        <begin position="158"/>
        <end position="300"/>
    </location>
</feature>
<gene>
    <name evidence="7" type="primary">pyrB</name>
    <name evidence="10" type="ORF">SAMN05421791_10816</name>
</gene>
<feature type="binding site" evidence="7">
    <location>
        <position position="138"/>
    </location>
    <ligand>
        <name>carbamoyl phosphate</name>
        <dbReference type="ChEBI" id="CHEBI:58228"/>
    </ligand>
</feature>
<feature type="binding site" evidence="7">
    <location>
        <position position="171"/>
    </location>
    <ligand>
        <name>L-aspartate</name>
        <dbReference type="ChEBI" id="CHEBI:29991"/>
    </ligand>
</feature>
<dbReference type="PRINTS" id="PR00101">
    <property type="entry name" value="ATCASE"/>
</dbReference>
<dbReference type="PROSITE" id="PS00097">
    <property type="entry name" value="CARBAMOYLTRANSFERASE"/>
    <property type="match status" value="1"/>
</dbReference>
<feature type="binding site" evidence="7">
    <location>
        <position position="223"/>
    </location>
    <ligand>
        <name>L-aspartate</name>
        <dbReference type="ChEBI" id="CHEBI:29991"/>
    </ligand>
</feature>
<dbReference type="SUPFAM" id="SSF53671">
    <property type="entry name" value="Aspartate/ornithine carbamoyltransferase"/>
    <property type="match status" value="1"/>
</dbReference>
<dbReference type="GO" id="GO:0006520">
    <property type="term" value="P:amino acid metabolic process"/>
    <property type="evidence" value="ECO:0007669"/>
    <property type="project" value="InterPro"/>
</dbReference>
<dbReference type="InterPro" id="IPR006132">
    <property type="entry name" value="Asp/Orn_carbamoyltranf_P-bd"/>
</dbReference>
<dbReference type="EC" id="2.1.3.2" evidence="7"/>
<dbReference type="AlphaFoldDB" id="A0A1G7U3P7"/>
<evidence type="ECO:0000256" key="7">
    <source>
        <dbReference type="HAMAP-Rule" id="MF_00001"/>
    </source>
</evidence>
<dbReference type="GO" id="GO:0006207">
    <property type="term" value="P:'de novo' pyrimidine nucleobase biosynthetic process"/>
    <property type="evidence" value="ECO:0007669"/>
    <property type="project" value="InterPro"/>
</dbReference>
<dbReference type="PANTHER" id="PTHR45753:SF6">
    <property type="entry name" value="ASPARTATE CARBAMOYLTRANSFERASE"/>
    <property type="match status" value="1"/>
</dbReference>
<name>A0A1G7U3P7_9LACT</name>
<evidence type="ECO:0000256" key="2">
    <source>
        <dbReference type="ARBA" id="ARBA00008896"/>
    </source>
</evidence>
<feature type="binding site" evidence="7">
    <location>
        <position position="108"/>
    </location>
    <ligand>
        <name>carbamoyl phosphate</name>
        <dbReference type="ChEBI" id="CHEBI:58228"/>
    </ligand>
</feature>
<feature type="binding site" evidence="7">
    <location>
        <position position="264"/>
    </location>
    <ligand>
        <name>carbamoyl phosphate</name>
        <dbReference type="ChEBI" id="CHEBI:58228"/>
    </ligand>
</feature>
<dbReference type="OrthoDB" id="9774690at2"/>
<feature type="domain" description="Aspartate/ornithine carbamoyltransferase carbamoyl-P binding" evidence="9">
    <location>
        <begin position="9"/>
        <end position="151"/>
    </location>
</feature>
<dbReference type="GO" id="GO:0044205">
    <property type="term" value="P:'de novo' UMP biosynthetic process"/>
    <property type="evidence" value="ECO:0007669"/>
    <property type="project" value="UniProtKB-UniRule"/>
</dbReference>
<dbReference type="UniPathway" id="UPA00070">
    <property type="reaction ID" value="UER00116"/>
</dbReference>
<comment type="catalytic activity">
    <reaction evidence="6 7">
        <text>carbamoyl phosphate + L-aspartate = N-carbamoyl-L-aspartate + phosphate + H(+)</text>
        <dbReference type="Rhea" id="RHEA:20013"/>
        <dbReference type="ChEBI" id="CHEBI:15378"/>
        <dbReference type="ChEBI" id="CHEBI:29991"/>
        <dbReference type="ChEBI" id="CHEBI:32814"/>
        <dbReference type="ChEBI" id="CHEBI:43474"/>
        <dbReference type="ChEBI" id="CHEBI:58228"/>
        <dbReference type="EC" id="2.1.3.2"/>
    </reaction>
</comment>
<evidence type="ECO:0000259" key="9">
    <source>
        <dbReference type="Pfam" id="PF02729"/>
    </source>
</evidence>
<dbReference type="HAMAP" id="MF_00001">
    <property type="entry name" value="Asp_carb_tr"/>
    <property type="match status" value="1"/>
</dbReference>
<dbReference type="Gene3D" id="3.40.50.1370">
    <property type="entry name" value="Aspartate/ornithine carbamoyltransferase"/>
    <property type="match status" value="2"/>
</dbReference>
<keyword evidence="3 7" id="KW-0808">Transferase</keyword>
<dbReference type="Proteomes" id="UP000199708">
    <property type="component" value="Unassembled WGS sequence"/>
</dbReference>
<dbReference type="NCBIfam" id="TIGR00670">
    <property type="entry name" value="asp_carb_tr"/>
    <property type="match status" value="1"/>
</dbReference>
<dbReference type="FunFam" id="3.40.50.1370:FF:000011">
    <property type="entry name" value="Aspartate carbamoyltransferase"/>
    <property type="match status" value="1"/>
</dbReference>
<feature type="binding site" evidence="7">
    <location>
        <position position="86"/>
    </location>
    <ligand>
        <name>L-aspartate</name>
        <dbReference type="ChEBI" id="CHEBI:29991"/>
    </ligand>
</feature>
<evidence type="ECO:0000313" key="11">
    <source>
        <dbReference type="Proteomes" id="UP000199708"/>
    </source>
</evidence>
<feature type="binding site" evidence="7">
    <location>
        <position position="59"/>
    </location>
    <ligand>
        <name>carbamoyl phosphate</name>
        <dbReference type="ChEBI" id="CHEBI:58228"/>
    </ligand>
</feature>
<dbReference type="PANTHER" id="PTHR45753">
    <property type="entry name" value="ORNITHINE CARBAMOYLTRANSFERASE, MITOCHONDRIAL"/>
    <property type="match status" value="1"/>
</dbReference>
<dbReference type="GO" id="GO:0004070">
    <property type="term" value="F:aspartate carbamoyltransferase activity"/>
    <property type="evidence" value="ECO:0007669"/>
    <property type="project" value="UniProtKB-UniRule"/>
</dbReference>
<keyword evidence="4 7" id="KW-0665">Pyrimidine biosynthesis</keyword>
<protein>
    <recommendedName>
        <fullName evidence="7">Aspartate carbamoyltransferase</fullName>
        <ecNumber evidence="7">2.1.3.2</ecNumber>
    </recommendedName>
    <alternativeName>
        <fullName evidence="7">Aspartate transcarbamylase</fullName>
        <shortName evidence="7">ATCase</shortName>
    </alternativeName>
</protein>
<dbReference type="GO" id="GO:0016597">
    <property type="term" value="F:amino acid binding"/>
    <property type="evidence" value="ECO:0007669"/>
    <property type="project" value="InterPro"/>
</dbReference>
<reference evidence="10 11" key="1">
    <citation type="submission" date="2016-10" db="EMBL/GenBank/DDBJ databases">
        <authorList>
            <person name="de Groot N.N."/>
        </authorList>
    </citation>
    <scope>NUCLEOTIDE SEQUENCE [LARGE SCALE GENOMIC DNA]</scope>
    <source>
        <strain evidence="10 11">ATCC BAA-466</strain>
    </source>
</reference>
<evidence type="ECO:0000256" key="6">
    <source>
        <dbReference type="ARBA" id="ARBA00048859"/>
    </source>
</evidence>
<proteinExistence type="inferred from homology"/>
<comment type="similarity">
    <text evidence="2 7">Belongs to the aspartate/ornithine carbamoyltransferase superfamily. ATCase family.</text>
</comment>
<evidence type="ECO:0000256" key="4">
    <source>
        <dbReference type="ARBA" id="ARBA00022975"/>
    </source>
</evidence>
<dbReference type="Pfam" id="PF02729">
    <property type="entry name" value="OTCace_N"/>
    <property type="match status" value="1"/>
</dbReference>
<dbReference type="InterPro" id="IPR006131">
    <property type="entry name" value="Asp_carbamoyltransf_Asp/Orn-bd"/>
</dbReference>
<dbReference type="EMBL" id="FNCK01000008">
    <property type="protein sequence ID" value="SDG41400.1"/>
    <property type="molecule type" value="Genomic_DNA"/>
</dbReference>
<dbReference type="PRINTS" id="PR00100">
    <property type="entry name" value="AOTCASE"/>
</dbReference>
<organism evidence="10 11">
    <name type="scientific">Facklamia miroungae</name>
    <dbReference type="NCBI Taxonomy" id="120956"/>
    <lineage>
        <taxon>Bacteria</taxon>
        <taxon>Bacillati</taxon>
        <taxon>Bacillota</taxon>
        <taxon>Bacilli</taxon>
        <taxon>Lactobacillales</taxon>
        <taxon>Aerococcaceae</taxon>
        <taxon>Facklamia</taxon>
    </lineage>
</organism>